<dbReference type="Gene3D" id="3.40.50.11970">
    <property type="match status" value="1"/>
</dbReference>
<protein>
    <recommendedName>
        <fullName evidence="4">Peptidase C11 clostripain</fullName>
    </recommendedName>
</protein>
<proteinExistence type="predicted"/>
<evidence type="ECO:0000256" key="1">
    <source>
        <dbReference type="SAM" id="SignalP"/>
    </source>
</evidence>
<dbReference type="InterPro" id="IPR005077">
    <property type="entry name" value="Peptidase_C11"/>
</dbReference>
<dbReference type="PANTHER" id="PTHR37835">
    <property type="entry name" value="ALPHA-CLOSTRIPAIN"/>
    <property type="match status" value="1"/>
</dbReference>
<reference evidence="2" key="1">
    <citation type="submission" date="2019-04" db="EMBL/GenBank/DDBJ databases">
        <title>Evolution of Biomass-Degrading Anaerobic Consortia Revealed by Metagenomics.</title>
        <authorList>
            <person name="Peng X."/>
        </authorList>
    </citation>
    <scope>NUCLEOTIDE SEQUENCE</scope>
    <source>
        <strain evidence="2">SIG141</strain>
    </source>
</reference>
<evidence type="ECO:0008006" key="4">
    <source>
        <dbReference type="Google" id="ProtNLM"/>
    </source>
</evidence>
<dbReference type="PROSITE" id="PS51257">
    <property type="entry name" value="PROKAR_LIPOPROTEIN"/>
    <property type="match status" value="1"/>
</dbReference>
<comment type="caution">
    <text evidence="2">The sequence shown here is derived from an EMBL/GenBank/DDBJ whole genome shotgun (WGS) entry which is preliminary data.</text>
</comment>
<sequence>MMTKKTFMRLAAILGCAMMMAVMTACTNDNADDPATVDEGSIVGNWCSNVSGKTYAKWNYGDTWRNTVFNDDGTGFTRIYYTLQDKVVGCEKIDFTYKAADDGTLVMTSTQRGAKDTKWKLVGNELRLGDEAADETYLYFKPTPADMAAKFDKWSKAENVFDVPQPAKYTVFVYGNAGGWMDEIIEYGFWERIQQYLTDSTNVRVVCMYKYGKHLPEEGKPFSGKYAEPGDIVWFELNDKTDLDKIKENGLQAIGMGEQAKQLKICDPNTMRMFLEFSSLQCPAKDYVLAIWGHGSGFDPMNDVPGKYEVKALTRGVMTDEWVNDEWMDMYEMYDAMKAAGIDHFNTLMFHNCFMGNIESLTQARSLADYIIASGHILNSDGLLMTEFVRGLIETGDPEKAGGLMFERSTPDWQDGYLNEKPGKFPNGDYKMIRTDKFQPIIDASKQLCDRILALYPTQKEAIDRASKSVYRYFAINDGETAIPQWVYPFFDIANYAQLLAKETDDAQLKDISAAMDKAFKEAFVHYRDVNNSVQHLEHYTLSVCLMHRGYYTADYKAVMDPVPLNNFNEGYEKCDFHKLTGWGNWLNTTEQSLKSNPECGGGGQL</sequence>
<organism evidence="2 3">
    <name type="scientific">Xylanibacter ruminicola</name>
    <name type="common">Prevotella ruminicola</name>
    <dbReference type="NCBI Taxonomy" id="839"/>
    <lineage>
        <taxon>Bacteria</taxon>
        <taxon>Pseudomonadati</taxon>
        <taxon>Bacteroidota</taxon>
        <taxon>Bacteroidia</taxon>
        <taxon>Bacteroidales</taxon>
        <taxon>Prevotellaceae</taxon>
        <taxon>Xylanibacter</taxon>
    </lineage>
</organism>
<dbReference type="AlphaFoldDB" id="A0A928GIB0"/>
<dbReference type="Proteomes" id="UP000763088">
    <property type="component" value="Unassembled WGS sequence"/>
</dbReference>
<dbReference type="EMBL" id="SUYD01000014">
    <property type="protein sequence ID" value="MBE6267036.1"/>
    <property type="molecule type" value="Genomic_DNA"/>
</dbReference>
<feature type="chain" id="PRO_5037670138" description="Peptidase C11 clostripain" evidence="1">
    <location>
        <begin position="32"/>
        <end position="606"/>
    </location>
</feature>
<gene>
    <name evidence="2" type="ORF">E7102_11340</name>
</gene>
<accession>A0A928GIB0</accession>
<evidence type="ECO:0000313" key="3">
    <source>
        <dbReference type="Proteomes" id="UP000763088"/>
    </source>
</evidence>
<keyword evidence="1" id="KW-0732">Signal</keyword>
<feature type="signal peptide" evidence="1">
    <location>
        <begin position="1"/>
        <end position="31"/>
    </location>
</feature>
<evidence type="ECO:0000313" key="2">
    <source>
        <dbReference type="EMBL" id="MBE6267036.1"/>
    </source>
</evidence>
<name>A0A928GIB0_XYLRU</name>
<dbReference type="PANTHER" id="PTHR37835:SF1">
    <property type="entry name" value="ALPHA-CLOSTRIPAIN"/>
    <property type="match status" value="1"/>
</dbReference>
<dbReference type="Pfam" id="PF03415">
    <property type="entry name" value="Peptidase_C11"/>
    <property type="match status" value="1"/>
</dbReference>